<dbReference type="AlphaFoldDB" id="A0AAV7VCZ8"/>
<feature type="region of interest" description="Disordered" evidence="1">
    <location>
        <begin position="1"/>
        <end position="118"/>
    </location>
</feature>
<keyword evidence="3" id="KW-1185">Reference proteome</keyword>
<reference evidence="2" key="1">
    <citation type="journal article" date="2022" name="bioRxiv">
        <title>Sequencing and chromosome-scale assembly of the giantPleurodeles waltlgenome.</title>
        <authorList>
            <person name="Brown T."/>
            <person name="Elewa A."/>
            <person name="Iarovenko S."/>
            <person name="Subramanian E."/>
            <person name="Araus A.J."/>
            <person name="Petzold A."/>
            <person name="Susuki M."/>
            <person name="Suzuki K.-i.T."/>
            <person name="Hayashi T."/>
            <person name="Toyoda A."/>
            <person name="Oliveira C."/>
            <person name="Osipova E."/>
            <person name="Leigh N.D."/>
            <person name="Simon A."/>
            <person name="Yun M.H."/>
        </authorList>
    </citation>
    <scope>NUCLEOTIDE SEQUENCE</scope>
    <source>
        <strain evidence="2">20211129_DDA</strain>
        <tissue evidence="2">Liver</tissue>
    </source>
</reference>
<accession>A0AAV7VCZ8</accession>
<evidence type="ECO:0000256" key="1">
    <source>
        <dbReference type="SAM" id="MobiDB-lite"/>
    </source>
</evidence>
<dbReference type="Proteomes" id="UP001066276">
    <property type="component" value="Chromosome 2_1"/>
</dbReference>
<evidence type="ECO:0000313" key="3">
    <source>
        <dbReference type="Proteomes" id="UP001066276"/>
    </source>
</evidence>
<feature type="compositionally biased region" description="Basic and acidic residues" evidence="1">
    <location>
        <begin position="99"/>
        <end position="118"/>
    </location>
</feature>
<comment type="caution">
    <text evidence="2">The sequence shown here is derived from an EMBL/GenBank/DDBJ whole genome shotgun (WGS) entry which is preliminary data.</text>
</comment>
<sequence length="118" mass="13034">MGVAPDARSSDFGDPVNIKRNNGLRKKTEESSDTTDSRGESKEPEDAVPGYRGDEIGKPELPRVRTGPEERSSQQETSAFRHVPGGTWLNKSTPSQRRSRGEPTKNNKRNIKGESTPK</sequence>
<feature type="compositionally biased region" description="Basic and acidic residues" evidence="1">
    <location>
        <begin position="26"/>
        <end position="45"/>
    </location>
</feature>
<gene>
    <name evidence="2" type="ORF">NDU88_003021</name>
</gene>
<organism evidence="2 3">
    <name type="scientific">Pleurodeles waltl</name>
    <name type="common">Iberian ribbed newt</name>
    <dbReference type="NCBI Taxonomy" id="8319"/>
    <lineage>
        <taxon>Eukaryota</taxon>
        <taxon>Metazoa</taxon>
        <taxon>Chordata</taxon>
        <taxon>Craniata</taxon>
        <taxon>Vertebrata</taxon>
        <taxon>Euteleostomi</taxon>
        <taxon>Amphibia</taxon>
        <taxon>Batrachia</taxon>
        <taxon>Caudata</taxon>
        <taxon>Salamandroidea</taxon>
        <taxon>Salamandridae</taxon>
        <taxon>Pleurodelinae</taxon>
        <taxon>Pleurodeles</taxon>
    </lineage>
</organism>
<feature type="compositionally biased region" description="Basic and acidic residues" evidence="1">
    <location>
        <begin position="52"/>
        <end position="73"/>
    </location>
</feature>
<evidence type="ECO:0000313" key="2">
    <source>
        <dbReference type="EMBL" id="KAJ1199183.1"/>
    </source>
</evidence>
<proteinExistence type="predicted"/>
<protein>
    <submittedName>
        <fullName evidence="2">Uncharacterized protein</fullName>
    </submittedName>
</protein>
<dbReference type="EMBL" id="JANPWB010000003">
    <property type="protein sequence ID" value="KAJ1199183.1"/>
    <property type="molecule type" value="Genomic_DNA"/>
</dbReference>
<name>A0AAV7VCZ8_PLEWA</name>